<protein>
    <submittedName>
        <fullName evidence="1">Uncharacterized protein</fullName>
    </submittedName>
</protein>
<proteinExistence type="predicted"/>
<evidence type="ECO:0000313" key="1">
    <source>
        <dbReference type="EMBL" id="RQT26123.1"/>
    </source>
</evidence>
<comment type="caution">
    <text evidence="1">The sequence shown here is derived from an EMBL/GenBank/DDBJ whole genome shotgun (WGS) entry which is preliminary data.</text>
</comment>
<dbReference type="Proteomes" id="UP000269271">
    <property type="component" value="Unassembled WGS sequence"/>
</dbReference>
<dbReference type="RefSeq" id="WP_124618589.1">
    <property type="nucleotide sequence ID" value="NZ_QTQX01000013.1"/>
</dbReference>
<accession>A0A3N8S5J1</accession>
<name>A0A3N8S5J1_9BURK</name>
<reference evidence="1 2" key="1">
    <citation type="submission" date="2018-08" db="EMBL/GenBank/DDBJ databases">
        <title>Comparative analysis of Burkholderia isolates from Puerto Rico.</title>
        <authorList>
            <person name="Hall C."/>
            <person name="Sahl J."/>
            <person name="Wagner D."/>
        </authorList>
    </citation>
    <scope>NUCLEOTIDE SEQUENCE [LARGE SCALE GENOMIC DNA]</scope>
    <source>
        <strain evidence="1 2">Bp9001</strain>
    </source>
</reference>
<evidence type="ECO:0000313" key="2">
    <source>
        <dbReference type="Proteomes" id="UP000269271"/>
    </source>
</evidence>
<sequence length="102" mass="11118">MTKYTEGKLELGRFGVVRGGPVHHYTNGSGRSQLFLATAGQDMSHEEIYANAARLVQCWNLHDELVAALQRYLNADKSRDVGGDTPAAQARDVLKKAGVECS</sequence>
<dbReference type="EMBL" id="QTQX01000013">
    <property type="protein sequence ID" value="RQT26123.1"/>
    <property type="molecule type" value="Genomic_DNA"/>
</dbReference>
<organism evidence="1 2">
    <name type="scientific">Burkholderia contaminans</name>
    <dbReference type="NCBI Taxonomy" id="488447"/>
    <lineage>
        <taxon>Bacteria</taxon>
        <taxon>Pseudomonadati</taxon>
        <taxon>Pseudomonadota</taxon>
        <taxon>Betaproteobacteria</taxon>
        <taxon>Burkholderiales</taxon>
        <taxon>Burkholderiaceae</taxon>
        <taxon>Burkholderia</taxon>
        <taxon>Burkholderia cepacia complex</taxon>
    </lineage>
</organism>
<dbReference type="AlphaFoldDB" id="A0A3N8S5J1"/>
<gene>
    <name evidence="1" type="ORF">DF037_20760</name>
</gene>